<dbReference type="Proteomes" id="UP000239241">
    <property type="component" value="Unassembled WGS sequence"/>
</dbReference>
<feature type="region of interest" description="Disordered" evidence="1">
    <location>
        <begin position="283"/>
        <end position="404"/>
    </location>
</feature>
<evidence type="ECO:0000256" key="1">
    <source>
        <dbReference type="SAM" id="MobiDB-lite"/>
    </source>
</evidence>
<gene>
    <name evidence="3" type="ORF">C5E16_08135</name>
</gene>
<reference evidence="3 4" key="1">
    <citation type="submission" date="2018-02" db="EMBL/GenBank/DDBJ databases">
        <title>Bacteriophage NCPPB3778 and a type I-E CRISPR drive the evolution of the US Biological Select Agent, Rathayibacter toxicus.</title>
        <authorList>
            <person name="Davis E.W.II."/>
            <person name="Tabima J.F."/>
            <person name="Weisberg A.J."/>
            <person name="Lopes L.D."/>
            <person name="Wiseman M.S."/>
            <person name="Wiseman M.S."/>
            <person name="Pupko T."/>
            <person name="Belcher M.S."/>
            <person name="Sechler A.J."/>
            <person name="Tancos M.A."/>
            <person name="Schroeder B.K."/>
            <person name="Murray T.D."/>
            <person name="Luster D.G."/>
            <person name="Schneider W.L."/>
            <person name="Rogers E."/>
            <person name="Andreote F.D."/>
            <person name="Grunwald N.J."/>
            <person name="Putnam M.L."/>
            <person name="Chang J.H."/>
        </authorList>
    </citation>
    <scope>NUCLEOTIDE SEQUENCE [LARGE SCALE GENOMIC DNA]</scope>
    <source>
        <strain evidence="3 4">AY1B3</strain>
    </source>
</reference>
<evidence type="ECO:0000313" key="3">
    <source>
        <dbReference type="EMBL" id="PPF67755.1"/>
    </source>
</evidence>
<dbReference type="EMBL" id="PSXY01000011">
    <property type="protein sequence ID" value="PPF67755.1"/>
    <property type="molecule type" value="Genomic_DNA"/>
</dbReference>
<dbReference type="InterPro" id="IPR047682">
    <property type="entry name" value="SepH-like"/>
</dbReference>
<evidence type="ECO:0000259" key="2">
    <source>
        <dbReference type="Pfam" id="PF11268"/>
    </source>
</evidence>
<name>A0A2S5VTP7_9MICO</name>
<feature type="region of interest" description="Disordered" evidence="1">
    <location>
        <begin position="200"/>
        <end position="266"/>
    </location>
</feature>
<sequence length="404" mass="43823">MQDLKIVGVEDGALVVETAGGERHRLVMDDSFRQALRRQSDAGTTTRKAAPRIIQSFIRQGMSAEDVARETGASVDYVRKFEGPVVAEREHVVRSAMKVPVHTAIEVDPMGQGTLFGQVIEERLESLGAQDVRWSSWKEQLGGWLVKVAFTSEEIDHDARWSYDAKKHALSPANNEAITLSQQGEIRGALIPRLRALPPEAAGTHQEDGVTRFDSGAFRLPDPASSATQDTEAQPWETAPRRDEGAAVSHLGRQGNHPAGSQQPARVAQVELNETADLLEALRRRRGERESLPRDDEGDDAVDDGPAASPAAPAARREEPLSRPRGGQRQAPPLRSAVIPGIGRVDPGSGRDRPRDDADDEGLRTPASGEGRGSAKPSGRRGRTAMPSWDEIVFGARSDDDHLA</sequence>
<accession>A0A2S5VTP7</accession>
<dbReference type="NCBIfam" id="NF040712">
    <property type="entry name" value="SepH"/>
    <property type="match status" value="1"/>
</dbReference>
<dbReference type="InterPro" id="IPR021421">
    <property type="entry name" value="DUF3071"/>
</dbReference>
<protein>
    <submittedName>
        <fullName evidence="3">DUF3071 domain-containing protein</fullName>
    </submittedName>
</protein>
<organism evidence="3 4">
    <name type="scientific">Clavibacter michiganensis</name>
    <dbReference type="NCBI Taxonomy" id="28447"/>
    <lineage>
        <taxon>Bacteria</taxon>
        <taxon>Bacillati</taxon>
        <taxon>Actinomycetota</taxon>
        <taxon>Actinomycetes</taxon>
        <taxon>Micrococcales</taxon>
        <taxon>Microbacteriaceae</taxon>
        <taxon>Clavibacter</taxon>
    </lineage>
</organism>
<evidence type="ECO:0000313" key="4">
    <source>
        <dbReference type="Proteomes" id="UP000239241"/>
    </source>
</evidence>
<feature type="domain" description="DUF3071" evidence="2">
    <location>
        <begin position="1"/>
        <end position="163"/>
    </location>
</feature>
<dbReference type="AlphaFoldDB" id="A0A2S5VTP7"/>
<proteinExistence type="predicted"/>
<dbReference type="RefSeq" id="WP_104290248.1">
    <property type="nucleotide sequence ID" value="NZ_PSXY01000011.1"/>
</dbReference>
<dbReference type="Pfam" id="PF11268">
    <property type="entry name" value="DUF3071"/>
    <property type="match status" value="1"/>
</dbReference>
<comment type="caution">
    <text evidence="3">The sequence shown here is derived from an EMBL/GenBank/DDBJ whole genome shotgun (WGS) entry which is preliminary data.</text>
</comment>
<feature type="compositionally biased region" description="Low complexity" evidence="1">
    <location>
        <begin position="304"/>
        <end position="314"/>
    </location>
</feature>